<feature type="compositionally biased region" description="Low complexity" evidence="1">
    <location>
        <begin position="154"/>
        <end position="168"/>
    </location>
</feature>
<feature type="region of interest" description="Disordered" evidence="1">
    <location>
        <begin position="197"/>
        <end position="507"/>
    </location>
</feature>
<sequence length="585" mass="64655">MSEPGEDHSEDDEYAPSIEERKKFKRMEERRRAEYNRRAKSTVPETSTYTGTRKRAPSQPPPASKTNGNNGHRAKSSHPPNPLGITGSHTPSSPQSNTSSSSPPNALITALIRGTRVKNQSTSHVPAVPIINFASDLWNPNRSQTPAVPTLNGRNSSSRLLTPSSKSNAGSSSEHLSPALIASLANGTRVKHLSANIPTLNATQPPSGRIEKSNDSSSRHRSQTSAGPSYEPPSPALIASLMNGTRMKKSSQAPSTSNGNELMKSSTRSQTPAPFKSYDAQTREKDRYSSEAQITQRQRRSRTPTVRRDNRASSCDSIYSSTSPPPKSRYNGNKKKSSPILIESSGDEDNYVPPEKKKMDSKRESKSSSSSSKARRDYSRDSSFSRSPPPKSRCNGNKKKTSVAMIETETNSDEDNWVPPEEETSRRSKTPASKAGRDSSSDSSPSASLPPKLRYKKKEPSVIDLVSSSDEEDLEDEDGSPGVVFLCEKKSPPKEKQSTSSQPGNNVEKRTWRHEYIFLNSEYADRSEKYDDTYFSAEKYHNKILLEMIEHAEDKYVKEGNSLAYRFQGERIYKKDVVDKLAALG</sequence>
<feature type="compositionally biased region" description="Polar residues" evidence="1">
    <location>
        <begin position="197"/>
        <end position="206"/>
    </location>
</feature>
<feature type="compositionally biased region" description="Low complexity" evidence="1">
    <location>
        <begin position="88"/>
        <end position="105"/>
    </location>
</feature>
<feature type="compositionally biased region" description="Basic and acidic residues" evidence="1">
    <location>
        <begin position="487"/>
        <end position="497"/>
    </location>
</feature>
<feature type="region of interest" description="Disordered" evidence="1">
    <location>
        <begin position="137"/>
        <end position="175"/>
    </location>
</feature>
<feature type="compositionally biased region" description="Polar residues" evidence="1">
    <location>
        <begin position="138"/>
        <end position="147"/>
    </location>
</feature>
<feature type="compositionally biased region" description="Basic and acidic residues" evidence="1">
    <location>
        <begin position="18"/>
        <end position="37"/>
    </location>
</feature>
<evidence type="ECO:0000256" key="1">
    <source>
        <dbReference type="SAM" id="MobiDB-lite"/>
    </source>
</evidence>
<dbReference type="AlphaFoldDB" id="G0MYG0"/>
<dbReference type="Proteomes" id="UP000008068">
    <property type="component" value="Unassembled WGS sequence"/>
</dbReference>
<reference evidence="3" key="1">
    <citation type="submission" date="2011-07" db="EMBL/GenBank/DDBJ databases">
        <authorList>
            <consortium name="Caenorhabditis brenneri Sequencing and Analysis Consortium"/>
            <person name="Wilson R.K."/>
        </authorList>
    </citation>
    <scope>NUCLEOTIDE SEQUENCE [LARGE SCALE GENOMIC DNA]</scope>
    <source>
        <strain evidence="3">PB2801</strain>
    </source>
</reference>
<feature type="compositionally biased region" description="Polar residues" evidence="1">
    <location>
        <begin position="250"/>
        <end position="272"/>
    </location>
</feature>
<dbReference type="HOGENOM" id="CLU_466330_0_0_1"/>
<feature type="compositionally biased region" description="Polar residues" evidence="1">
    <location>
        <begin position="312"/>
        <end position="322"/>
    </location>
</feature>
<dbReference type="EMBL" id="GL379820">
    <property type="protein sequence ID" value="EGT47527.1"/>
    <property type="molecule type" value="Genomic_DNA"/>
</dbReference>
<feature type="compositionally biased region" description="Low complexity" evidence="1">
    <location>
        <begin position="441"/>
        <end position="452"/>
    </location>
</feature>
<keyword evidence="3" id="KW-1185">Reference proteome</keyword>
<evidence type="ECO:0000313" key="2">
    <source>
        <dbReference type="EMBL" id="EGT47527.1"/>
    </source>
</evidence>
<feature type="compositionally biased region" description="Basic and acidic residues" evidence="1">
    <location>
        <begin position="209"/>
        <end position="218"/>
    </location>
</feature>
<name>G0MYG0_CAEBE</name>
<organism evidence="3">
    <name type="scientific">Caenorhabditis brenneri</name>
    <name type="common">Nematode worm</name>
    <dbReference type="NCBI Taxonomy" id="135651"/>
    <lineage>
        <taxon>Eukaryota</taxon>
        <taxon>Metazoa</taxon>
        <taxon>Ecdysozoa</taxon>
        <taxon>Nematoda</taxon>
        <taxon>Chromadorea</taxon>
        <taxon>Rhabditida</taxon>
        <taxon>Rhabditina</taxon>
        <taxon>Rhabditomorpha</taxon>
        <taxon>Rhabditoidea</taxon>
        <taxon>Rhabditidae</taxon>
        <taxon>Peloderinae</taxon>
        <taxon>Caenorhabditis</taxon>
    </lineage>
</organism>
<feature type="compositionally biased region" description="Basic and acidic residues" evidence="1">
    <location>
        <begin position="354"/>
        <end position="366"/>
    </location>
</feature>
<feature type="compositionally biased region" description="Acidic residues" evidence="1">
    <location>
        <begin position="410"/>
        <end position="422"/>
    </location>
</feature>
<feature type="region of interest" description="Disordered" evidence="1">
    <location>
        <begin position="1"/>
        <end position="110"/>
    </location>
</feature>
<protein>
    <submittedName>
        <fullName evidence="2">Uncharacterized protein</fullName>
    </submittedName>
</protein>
<accession>G0MYG0</accession>
<evidence type="ECO:0000313" key="3">
    <source>
        <dbReference type="Proteomes" id="UP000008068"/>
    </source>
</evidence>
<dbReference type="InParanoid" id="G0MYG0"/>
<proteinExistence type="predicted"/>
<gene>
    <name evidence="2" type="ORF">CAEBREN_24714</name>
</gene>
<feature type="compositionally biased region" description="Acidic residues" evidence="1">
    <location>
        <begin position="469"/>
        <end position="479"/>
    </location>
</feature>